<dbReference type="Proteomes" id="UP001162090">
    <property type="component" value="Chromosome 14"/>
</dbReference>
<name>A0AA35J5Y6_SACUV</name>
<feature type="compositionally biased region" description="Basic residues" evidence="1">
    <location>
        <begin position="279"/>
        <end position="289"/>
    </location>
</feature>
<feature type="domain" description="INO80 complex subunit B-like conserved region" evidence="2">
    <location>
        <begin position="248"/>
        <end position="327"/>
    </location>
</feature>
<feature type="compositionally biased region" description="Acidic residues" evidence="1">
    <location>
        <begin position="22"/>
        <end position="35"/>
    </location>
</feature>
<dbReference type="PANTHER" id="PTHR21561:SF12">
    <property type="entry name" value="INO80 COMPLEX SUBUNIT B"/>
    <property type="match status" value="1"/>
</dbReference>
<evidence type="ECO:0000313" key="3">
    <source>
        <dbReference type="EMBL" id="CAI4049846.1"/>
    </source>
</evidence>
<reference evidence="3" key="1">
    <citation type="submission" date="2022-10" db="EMBL/GenBank/DDBJ databases">
        <authorList>
            <person name="Byrne P K."/>
        </authorList>
    </citation>
    <scope>NUCLEOTIDE SEQUENCE</scope>
    <source>
        <strain evidence="3">CBS7001</strain>
    </source>
</reference>
<evidence type="ECO:0000313" key="4">
    <source>
        <dbReference type="Proteomes" id="UP001162090"/>
    </source>
</evidence>
<sequence length="331" mass="38222">MDSEASDIDVEISDSISVGGEEYIEEDDEYTEDFDDRIVTSKSSRRSARKREPKGVRASKRIRNKELTDEVDEEFDEDEEVLSPSKKRHLHTRSMDKRKVGTAALENSDIEDTKTNDNVMGEINTEDEEEEEEEEEEEGLEGVLNGDEDKENVEKSEDMDYDQNSNEPKKEEEQDARSGDYEDNEVNISKESDELESVMNGNENEEDEEVEATKENTTDSTRSTTTRSKMLLDLLEDGGSKKKLTDEEIQLRRAENARKRKNLSEKRLEEEKQDTINKLLKKRAGKSRSHLPNEDDKNDGSSSFVKPRRPYNSDGMTRILRNYKEDVFCIF</sequence>
<feature type="compositionally biased region" description="Acidic residues" evidence="1">
    <location>
        <begin position="1"/>
        <end position="12"/>
    </location>
</feature>
<dbReference type="InterPro" id="IPR029523">
    <property type="entry name" value="INO80B/Ies2"/>
</dbReference>
<dbReference type="Pfam" id="PF04795">
    <property type="entry name" value="PAPA-1"/>
    <property type="match status" value="1"/>
</dbReference>
<organism evidence="3 4">
    <name type="scientific">Saccharomyces uvarum</name>
    <name type="common">Yeast</name>
    <name type="synonym">Saccharomyces bayanus var. uvarum</name>
    <dbReference type="NCBI Taxonomy" id="230603"/>
    <lineage>
        <taxon>Eukaryota</taxon>
        <taxon>Fungi</taxon>
        <taxon>Dikarya</taxon>
        <taxon>Ascomycota</taxon>
        <taxon>Saccharomycotina</taxon>
        <taxon>Saccharomycetes</taxon>
        <taxon>Saccharomycetales</taxon>
        <taxon>Saccharomycetaceae</taxon>
        <taxon>Saccharomyces</taxon>
    </lineage>
</organism>
<evidence type="ECO:0000259" key="2">
    <source>
        <dbReference type="SMART" id="SM01406"/>
    </source>
</evidence>
<evidence type="ECO:0000256" key="1">
    <source>
        <dbReference type="SAM" id="MobiDB-lite"/>
    </source>
</evidence>
<feature type="compositionally biased region" description="Basic and acidic residues" evidence="1">
    <location>
        <begin position="167"/>
        <end position="180"/>
    </location>
</feature>
<feature type="compositionally biased region" description="Basic residues" evidence="1">
    <location>
        <begin position="43"/>
        <end position="63"/>
    </location>
</feature>
<dbReference type="InterPro" id="IPR006880">
    <property type="entry name" value="INO80B_C"/>
</dbReference>
<feature type="compositionally biased region" description="Acidic residues" evidence="1">
    <location>
        <begin position="124"/>
        <end position="151"/>
    </location>
</feature>
<feature type="region of interest" description="Disordered" evidence="1">
    <location>
        <begin position="1"/>
        <end position="242"/>
    </location>
</feature>
<gene>
    <name evidence="3" type="primary">SUVC14G1140</name>
    <name evidence="3" type="ORF">SUVC_14G1140</name>
</gene>
<feature type="compositionally biased region" description="Low complexity" evidence="1">
    <location>
        <begin position="218"/>
        <end position="228"/>
    </location>
</feature>
<proteinExistence type="predicted"/>
<feature type="compositionally biased region" description="Basic and acidic residues" evidence="1">
    <location>
        <begin position="258"/>
        <end position="275"/>
    </location>
</feature>
<accession>A0AA35J5Y6</accession>
<feature type="region of interest" description="Disordered" evidence="1">
    <location>
        <begin position="258"/>
        <end position="317"/>
    </location>
</feature>
<dbReference type="AlphaFoldDB" id="A0AA35J5Y6"/>
<feature type="compositionally biased region" description="Acidic residues" evidence="1">
    <location>
        <begin position="69"/>
        <end position="81"/>
    </location>
</feature>
<dbReference type="EMBL" id="OX365925">
    <property type="protein sequence ID" value="CAI4049846.1"/>
    <property type="molecule type" value="Genomic_DNA"/>
</dbReference>
<dbReference type="PANTHER" id="PTHR21561">
    <property type="entry name" value="INO80 COMPLEX SUBUNIT B"/>
    <property type="match status" value="1"/>
</dbReference>
<dbReference type="GO" id="GO:0031011">
    <property type="term" value="C:Ino80 complex"/>
    <property type="evidence" value="ECO:0007669"/>
    <property type="project" value="InterPro"/>
</dbReference>
<protein>
    <recommendedName>
        <fullName evidence="2">INO80 complex subunit B-like conserved region domain-containing protein</fullName>
    </recommendedName>
</protein>
<dbReference type="SMART" id="SM01406">
    <property type="entry name" value="PAPA-1"/>
    <property type="match status" value="1"/>
</dbReference>
<dbReference type="GO" id="GO:0006338">
    <property type="term" value="P:chromatin remodeling"/>
    <property type="evidence" value="ECO:0007669"/>
    <property type="project" value="InterPro"/>
</dbReference>